<evidence type="ECO:0000256" key="9">
    <source>
        <dbReference type="ARBA" id="ARBA00022908"/>
    </source>
</evidence>
<name>A0A9Q3EWA0_9BASI</name>
<dbReference type="InterPro" id="IPR013103">
    <property type="entry name" value="RVT_2"/>
</dbReference>
<evidence type="ECO:0000256" key="1">
    <source>
        <dbReference type="ARBA" id="ARBA00022578"/>
    </source>
</evidence>
<evidence type="ECO:0000313" key="18">
    <source>
        <dbReference type="EMBL" id="MBW0526258.1"/>
    </source>
</evidence>
<dbReference type="OrthoDB" id="5598729at2759"/>
<organism evidence="18 19">
    <name type="scientific">Austropuccinia psidii MF-1</name>
    <dbReference type="NCBI Taxonomy" id="1389203"/>
    <lineage>
        <taxon>Eukaryota</taxon>
        <taxon>Fungi</taxon>
        <taxon>Dikarya</taxon>
        <taxon>Basidiomycota</taxon>
        <taxon>Pucciniomycotina</taxon>
        <taxon>Pucciniomycetes</taxon>
        <taxon>Pucciniales</taxon>
        <taxon>Sphaerophragmiaceae</taxon>
        <taxon>Austropuccinia</taxon>
    </lineage>
</organism>
<keyword evidence="12" id="KW-0233">DNA recombination</keyword>
<evidence type="ECO:0000256" key="4">
    <source>
        <dbReference type="ARBA" id="ARBA00022723"/>
    </source>
</evidence>
<evidence type="ECO:0000256" key="15">
    <source>
        <dbReference type="ARBA" id="ARBA00049244"/>
    </source>
</evidence>
<dbReference type="GO" id="GO:0015074">
    <property type="term" value="P:DNA integration"/>
    <property type="evidence" value="ECO:0007669"/>
    <property type="project" value="UniProtKB-KW"/>
</dbReference>
<comment type="catalytic activity">
    <reaction evidence="15">
        <text>DNA(n) + a 2'-deoxyribonucleoside 5'-triphosphate = DNA(n+1) + diphosphate</text>
        <dbReference type="Rhea" id="RHEA:22508"/>
        <dbReference type="Rhea" id="RHEA-COMP:17339"/>
        <dbReference type="Rhea" id="RHEA-COMP:17340"/>
        <dbReference type="ChEBI" id="CHEBI:33019"/>
        <dbReference type="ChEBI" id="CHEBI:61560"/>
        <dbReference type="ChEBI" id="CHEBI:173112"/>
        <dbReference type="EC" id="2.7.7.7"/>
    </reaction>
</comment>
<evidence type="ECO:0000259" key="17">
    <source>
        <dbReference type="PROSITE" id="PS50994"/>
    </source>
</evidence>
<dbReference type="PROSITE" id="PS50994">
    <property type="entry name" value="INTEGRASE"/>
    <property type="match status" value="1"/>
</dbReference>
<dbReference type="GO" id="GO:0005634">
    <property type="term" value="C:nucleus"/>
    <property type="evidence" value="ECO:0007669"/>
    <property type="project" value="UniProtKB-ARBA"/>
</dbReference>
<feature type="compositionally biased region" description="Basic and acidic residues" evidence="16">
    <location>
        <begin position="224"/>
        <end position="234"/>
    </location>
</feature>
<keyword evidence="13" id="KW-0511">Multifunctional enzyme</keyword>
<dbReference type="GO" id="GO:0003723">
    <property type="term" value="F:RNA binding"/>
    <property type="evidence" value="ECO:0007669"/>
    <property type="project" value="UniProtKB-KW"/>
</dbReference>
<keyword evidence="4" id="KW-0479">Metal-binding</keyword>
<evidence type="ECO:0000256" key="16">
    <source>
        <dbReference type="SAM" id="MobiDB-lite"/>
    </source>
</evidence>
<protein>
    <recommendedName>
        <fullName evidence="17">Integrase catalytic domain-containing protein</fullName>
    </recommendedName>
</protein>
<dbReference type="InterPro" id="IPR039537">
    <property type="entry name" value="Retrotran_Ty1/copia-like"/>
</dbReference>
<evidence type="ECO:0000256" key="5">
    <source>
        <dbReference type="ARBA" id="ARBA00022759"/>
    </source>
</evidence>
<evidence type="ECO:0000256" key="8">
    <source>
        <dbReference type="ARBA" id="ARBA00022884"/>
    </source>
</evidence>
<evidence type="ECO:0000256" key="2">
    <source>
        <dbReference type="ARBA" id="ARBA00022695"/>
    </source>
</evidence>
<dbReference type="PANTHER" id="PTHR42648:SF11">
    <property type="entry name" value="TRANSPOSON TY4-P GAG-POL POLYPROTEIN"/>
    <property type="match status" value="1"/>
</dbReference>
<dbReference type="PANTHER" id="PTHR42648">
    <property type="entry name" value="TRANSPOSASE, PUTATIVE-RELATED"/>
    <property type="match status" value="1"/>
</dbReference>
<accession>A0A9Q3EWA0</accession>
<keyword evidence="10" id="KW-0695">RNA-directed DNA polymerase</keyword>
<keyword evidence="7" id="KW-0460">Magnesium</keyword>
<dbReference type="AlphaFoldDB" id="A0A9Q3EWA0"/>
<dbReference type="InterPro" id="IPR001584">
    <property type="entry name" value="Integrase_cat-core"/>
</dbReference>
<evidence type="ECO:0000256" key="14">
    <source>
        <dbReference type="ARBA" id="ARBA00048173"/>
    </source>
</evidence>
<keyword evidence="3" id="KW-0540">Nuclease</keyword>
<comment type="caution">
    <text evidence="18">The sequence shown here is derived from an EMBL/GenBank/DDBJ whole genome shotgun (WGS) entry which is preliminary data.</text>
</comment>
<dbReference type="SUPFAM" id="SSF53098">
    <property type="entry name" value="Ribonuclease H-like"/>
    <property type="match status" value="1"/>
</dbReference>
<comment type="catalytic activity">
    <reaction evidence="14">
        <text>DNA(n) + a 2'-deoxyribonucleoside 5'-triphosphate = DNA(n+1) + diphosphate</text>
        <dbReference type="Rhea" id="RHEA:22508"/>
        <dbReference type="Rhea" id="RHEA-COMP:17339"/>
        <dbReference type="Rhea" id="RHEA-COMP:17340"/>
        <dbReference type="ChEBI" id="CHEBI:33019"/>
        <dbReference type="ChEBI" id="CHEBI:61560"/>
        <dbReference type="ChEBI" id="CHEBI:173112"/>
        <dbReference type="EC" id="2.7.7.49"/>
    </reaction>
</comment>
<keyword evidence="1" id="KW-0815">Transposition</keyword>
<evidence type="ECO:0000256" key="7">
    <source>
        <dbReference type="ARBA" id="ARBA00022842"/>
    </source>
</evidence>
<dbReference type="GO" id="GO:0003964">
    <property type="term" value="F:RNA-directed DNA polymerase activity"/>
    <property type="evidence" value="ECO:0007669"/>
    <property type="project" value="UniProtKB-KW"/>
</dbReference>
<reference evidence="18" key="1">
    <citation type="submission" date="2021-03" db="EMBL/GenBank/DDBJ databases">
        <title>Draft genome sequence of rust myrtle Austropuccinia psidii MF-1, a brazilian biotype.</title>
        <authorList>
            <person name="Quecine M.C."/>
            <person name="Pachon D.M.R."/>
            <person name="Bonatelli M.L."/>
            <person name="Correr F.H."/>
            <person name="Franceschini L.M."/>
            <person name="Leite T.F."/>
            <person name="Margarido G.R.A."/>
            <person name="Almeida C.A."/>
            <person name="Ferrarezi J.A."/>
            <person name="Labate C.A."/>
        </authorList>
    </citation>
    <scope>NUCLEOTIDE SEQUENCE</scope>
    <source>
        <strain evidence="18">MF-1</strain>
    </source>
</reference>
<keyword evidence="11" id="KW-0239">DNA-directed DNA polymerase</keyword>
<proteinExistence type="predicted"/>
<keyword evidence="2" id="KW-0548">Nucleotidyltransferase</keyword>
<dbReference type="Gene3D" id="3.30.420.10">
    <property type="entry name" value="Ribonuclease H-like superfamily/Ribonuclease H"/>
    <property type="match status" value="1"/>
</dbReference>
<keyword evidence="6" id="KW-0378">Hydrolase</keyword>
<sequence length="849" mass="96876">MKKINQNNNLQKIIPILTDNNYSELKLRMIICLKLQRLYQYFIKQCVPGDEETRTLAVDANVEACGIITNFMDSRTFAALVTSEDITQNHYLLWNKVNDQFAYFSFNSKTRVWSNDIASVGIAVEDEILAFSILTKLPDEFHSLLEKVILNAETQGNPDAILNVLHEAALKEEALSNDSTKALALNKINFPSKIVHYCSNGRHNPLVTTHGPEKFWQLHPELEPEKKKQDKEQKTNFTISQDSKSSNTTLSLVVDTGASNHMFNNKHFFENLNQDFQTSIATGCDKSMLISKGQGSAKNFDPLDNNTYPSFICPISSGLLETQINSTTSHCLNTQVKENGDLWHKQLGHMNKFDMRKLVNTTDVINICNGCIKGEISQLPFKHSFKKANHVLENGHLDLCGPFQTPSLAGAKYFLIIVDQLSGFITTKLLKNKKNCFNHFRNFKLSAENLQLTKINKITTDGGGEFVNKSFKNHCLKSGIEHITSPPYTPQHNPFSEKEAVSTPTFLCNLIPKHKDHIAPHEIWHKSKPPLNKLKPFGCQAWLKIPKYFLENKCSSRAWDGILLGYENEESSYQILRIQDQKVVIRLIQNLEKSLNHPPEDNPQSTESILSDGKDEYSFVDVPEQQPPKIKVIGPRHPTLISIDINSNNILPFHRRKPRINLIKQTCSIPNSFEEAMNSPNKEKWYLVIQKELLNINKINVWTLRNKTINDHPITSMWVFKENQDNNGKIIEYKSQLCAHGFHQIAGLDYQSTYAPTGRLSSLQVLISFAGINKYKFHQMDVRSAFLNAPLEENICLEIPQCVEGNKKTKVLHLNKALYGLKQASLAWFKHLMWISMFPCQSLRFLEKR</sequence>
<gene>
    <name evidence="18" type="ORF">O181_065973</name>
</gene>
<keyword evidence="8" id="KW-0694">RNA-binding</keyword>
<evidence type="ECO:0000256" key="13">
    <source>
        <dbReference type="ARBA" id="ARBA00023268"/>
    </source>
</evidence>
<keyword evidence="19" id="KW-1185">Reference proteome</keyword>
<dbReference type="GO" id="GO:0016787">
    <property type="term" value="F:hydrolase activity"/>
    <property type="evidence" value="ECO:0007669"/>
    <property type="project" value="UniProtKB-KW"/>
</dbReference>
<dbReference type="GO" id="GO:0046872">
    <property type="term" value="F:metal ion binding"/>
    <property type="evidence" value="ECO:0007669"/>
    <property type="project" value="UniProtKB-KW"/>
</dbReference>
<evidence type="ECO:0000256" key="11">
    <source>
        <dbReference type="ARBA" id="ARBA00022932"/>
    </source>
</evidence>
<evidence type="ECO:0000256" key="10">
    <source>
        <dbReference type="ARBA" id="ARBA00022918"/>
    </source>
</evidence>
<dbReference type="GO" id="GO:0006310">
    <property type="term" value="P:DNA recombination"/>
    <property type="evidence" value="ECO:0007669"/>
    <property type="project" value="UniProtKB-KW"/>
</dbReference>
<dbReference type="Pfam" id="PF07727">
    <property type="entry name" value="RVT_2"/>
    <property type="match status" value="1"/>
</dbReference>
<dbReference type="Proteomes" id="UP000765509">
    <property type="component" value="Unassembled WGS sequence"/>
</dbReference>
<evidence type="ECO:0000256" key="12">
    <source>
        <dbReference type="ARBA" id="ARBA00023172"/>
    </source>
</evidence>
<evidence type="ECO:0000256" key="6">
    <source>
        <dbReference type="ARBA" id="ARBA00022801"/>
    </source>
</evidence>
<keyword evidence="5" id="KW-0255">Endonuclease</keyword>
<dbReference type="GO" id="GO:0003887">
    <property type="term" value="F:DNA-directed DNA polymerase activity"/>
    <property type="evidence" value="ECO:0007669"/>
    <property type="project" value="UniProtKB-KW"/>
</dbReference>
<keyword evidence="9" id="KW-0229">DNA integration</keyword>
<dbReference type="EMBL" id="AVOT02032490">
    <property type="protein sequence ID" value="MBW0526258.1"/>
    <property type="molecule type" value="Genomic_DNA"/>
</dbReference>
<dbReference type="GO" id="GO:0004519">
    <property type="term" value="F:endonuclease activity"/>
    <property type="evidence" value="ECO:0007669"/>
    <property type="project" value="UniProtKB-KW"/>
</dbReference>
<dbReference type="GO" id="GO:0032196">
    <property type="term" value="P:transposition"/>
    <property type="evidence" value="ECO:0007669"/>
    <property type="project" value="UniProtKB-KW"/>
</dbReference>
<dbReference type="InterPro" id="IPR012337">
    <property type="entry name" value="RNaseH-like_sf"/>
</dbReference>
<dbReference type="InterPro" id="IPR036397">
    <property type="entry name" value="RNaseH_sf"/>
</dbReference>
<evidence type="ECO:0000313" key="19">
    <source>
        <dbReference type="Proteomes" id="UP000765509"/>
    </source>
</evidence>
<feature type="region of interest" description="Disordered" evidence="16">
    <location>
        <begin position="224"/>
        <end position="243"/>
    </location>
</feature>
<evidence type="ECO:0000256" key="3">
    <source>
        <dbReference type="ARBA" id="ARBA00022722"/>
    </source>
</evidence>
<keyword evidence="11" id="KW-0808">Transferase</keyword>
<feature type="domain" description="Integrase catalytic" evidence="17">
    <location>
        <begin position="376"/>
        <end position="554"/>
    </location>
</feature>